<dbReference type="AlphaFoldDB" id="A0AAV1DI05"/>
<dbReference type="Gene3D" id="3.30.430.20">
    <property type="entry name" value="Gnk2 domain, C-X8-C-X2-C motif"/>
    <property type="match status" value="2"/>
</dbReference>
<dbReference type="InterPro" id="IPR050581">
    <property type="entry name" value="CRR_secretory_protein"/>
</dbReference>
<proteinExistence type="inferred from homology"/>
<dbReference type="GO" id="GO:0005576">
    <property type="term" value="C:extracellular region"/>
    <property type="evidence" value="ECO:0007669"/>
    <property type="project" value="UniProtKB-SubCell"/>
</dbReference>
<dbReference type="CDD" id="cd23509">
    <property type="entry name" value="Gnk2-like"/>
    <property type="match status" value="2"/>
</dbReference>
<organism evidence="8 9">
    <name type="scientific">Oldenlandia corymbosa var. corymbosa</name>
    <dbReference type="NCBI Taxonomy" id="529605"/>
    <lineage>
        <taxon>Eukaryota</taxon>
        <taxon>Viridiplantae</taxon>
        <taxon>Streptophyta</taxon>
        <taxon>Embryophyta</taxon>
        <taxon>Tracheophyta</taxon>
        <taxon>Spermatophyta</taxon>
        <taxon>Magnoliopsida</taxon>
        <taxon>eudicotyledons</taxon>
        <taxon>Gunneridae</taxon>
        <taxon>Pentapetalae</taxon>
        <taxon>asterids</taxon>
        <taxon>lamiids</taxon>
        <taxon>Gentianales</taxon>
        <taxon>Rubiaceae</taxon>
        <taxon>Rubioideae</taxon>
        <taxon>Spermacoceae</taxon>
        <taxon>Hedyotis-Oldenlandia complex</taxon>
        <taxon>Oldenlandia</taxon>
    </lineage>
</organism>
<dbReference type="FunFam" id="3.30.430.20:FF:000002">
    <property type="entry name" value="Cysteine-rich receptor-like protein kinase 10"/>
    <property type="match status" value="1"/>
</dbReference>
<reference evidence="8" key="1">
    <citation type="submission" date="2023-03" db="EMBL/GenBank/DDBJ databases">
        <authorList>
            <person name="Julca I."/>
        </authorList>
    </citation>
    <scope>NUCLEOTIDE SEQUENCE</scope>
</reference>
<evidence type="ECO:0000256" key="6">
    <source>
        <dbReference type="SAM" id="SignalP"/>
    </source>
</evidence>
<keyword evidence="9" id="KW-1185">Reference proteome</keyword>
<evidence type="ECO:0000256" key="3">
    <source>
        <dbReference type="ARBA" id="ARBA00022729"/>
    </source>
</evidence>
<feature type="chain" id="PRO_5043460507" evidence="6">
    <location>
        <begin position="21"/>
        <end position="236"/>
    </location>
</feature>
<accession>A0AAV1DI05</accession>
<evidence type="ECO:0000256" key="1">
    <source>
        <dbReference type="ARBA" id="ARBA00004613"/>
    </source>
</evidence>
<keyword evidence="3 6" id="KW-0732">Signal</keyword>
<name>A0AAV1DI05_OLDCO</name>
<comment type="subcellular location">
    <subcellularLocation>
        <location evidence="1">Secreted</location>
    </subcellularLocation>
</comment>
<evidence type="ECO:0000256" key="2">
    <source>
        <dbReference type="ARBA" id="ARBA00022525"/>
    </source>
</evidence>
<dbReference type="PANTHER" id="PTHR32411:SF55">
    <property type="entry name" value="CYSTEINE-RICH REPEAT SECRETORY PROTEIN 55"/>
    <property type="match status" value="1"/>
</dbReference>
<evidence type="ECO:0000256" key="4">
    <source>
        <dbReference type="ARBA" id="ARBA00022737"/>
    </source>
</evidence>
<evidence type="ECO:0000256" key="5">
    <source>
        <dbReference type="ARBA" id="ARBA00038515"/>
    </source>
</evidence>
<dbReference type="EMBL" id="OX459122">
    <property type="protein sequence ID" value="CAI9107318.1"/>
    <property type="molecule type" value="Genomic_DNA"/>
</dbReference>
<feature type="domain" description="Gnk2-homologous" evidence="7">
    <location>
        <begin position="21"/>
        <end position="123"/>
    </location>
</feature>
<feature type="signal peptide" evidence="6">
    <location>
        <begin position="1"/>
        <end position="20"/>
    </location>
</feature>
<keyword evidence="2" id="KW-0964">Secreted</keyword>
<comment type="similarity">
    <text evidence="5">Belongs to the cysteine-rich repeat secretory protein family.</text>
</comment>
<dbReference type="InterPro" id="IPR038408">
    <property type="entry name" value="GNK2_sf"/>
</dbReference>
<protein>
    <submittedName>
        <fullName evidence="8">OLC1v1006644C1</fullName>
    </submittedName>
</protein>
<sequence>MAFFHHFLLLLVICSFTVESAELWTQSCNDNSITNSTQISSNIDALLVQLVSGTIKNGYITTSYGKSNYKVYGLSQCRADVSRTTCSTCILDAAKQIRQLCPNQAGASIWYDDCFLRYDTRKFAGQVDTTVGIYFYNVENVTDPDSFNKQLETLTGQISSEAVKPGNRGFGRGKIGWSKSEDIYGLVQCTRDLSQASCTQCLDTAVGNLRNFCEDKKGCRVLYNSCILRYELYSFF</sequence>
<dbReference type="Pfam" id="PF01657">
    <property type="entry name" value="Stress-antifung"/>
    <property type="match status" value="2"/>
</dbReference>
<dbReference type="PROSITE" id="PS51473">
    <property type="entry name" value="GNK2"/>
    <property type="match status" value="2"/>
</dbReference>
<keyword evidence="4" id="KW-0677">Repeat</keyword>
<evidence type="ECO:0000313" key="8">
    <source>
        <dbReference type="EMBL" id="CAI9107318.1"/>
    </source>
</evidence>
<feature type="domain" description="Gnk2-homologous" evidence="7">
    <location>
        <begin position="129"/>
        <end position="235"/>
    </location>
</feature>
<dbReference type="PANTHER" id="PTHR32411">
    <property type="entry name" value="CYSTEINE-RICH REPEAT SECRETORY PROTEIN 38-RELATED"/>
    <property type="match status" value="1"/>
</dbReference>
<dbReference type="InterPro" id="IPR002902">
    <property type="entry name" value="GNK2"/>
</dbReference>
<dbReference type="Proteomes" id="UP001161247">
    <property type="component" value="Chromosome 5"/>
</dbReference>
<evidence type="ECO:0000313" key="9">
    <source>
        <dbReference type="Proteomes" id="UP001161247"/>
    </source>
</evidence>
<evidence type="ECO:0000259" key="7">
    <source>
        <dbReference type="PROSITE" id="PS51473"/>
    </source>
</evidence>
<gene>
    <name evidence="8" type="ORF">OLC1_LOCUS15665</name>
</gene>